<reference evidence="4 5" key="1">
    <citation type="submission" date="2021-01" db="EMBL/GenBank/DDBJ databases">
        <title>Draft genomes of Rhodovulum sulfidophilum.</title>
        <authorList>
            <person name="Guzman M.S."/>
        </authorList>
    </citation>
    <scope>NUCLEOTIDE SEQUENCE [LARGE SCALE GENOMIC DNA]</scope>
    <source>
        <strain evidence="4 5">AB35</strain>
    </source>
</reference>
<evidence type="ECO:0000259" key="3">
    <source>
        <dbReference type="Pfam" id="PF13203"/>
    </source>
</evidence>
<keyword evidence="5" id="KW-1185">Reference proteome</keyword>
<proteinExistence type="predicted"/>
<comment type="caution">
    <text evidence="4">The sequence shown here is derived from an EMBL/GenBank/DDBJ whole genome shotgun (WGS) entry which is preliminary data.</text>
</comment>
<evidence type="ECO:0008006" key="6">
    <source>
        <dbReference type="Google" id="ProtNLM"/>
    </source>
</evidence>
<feature type="domain" description="VWA-like" evidence="2">
    <location>
        <begin position="332"/>
        <end position="458"/>
    </location>
</feature>
<evidence type="ECO:0000313" key="5">
    <source>
        <dbReference type="Proteomes" id="UP000604473"/>
    </source>
</evidence>
<dbReference type="PANTHER" id="PTHR38730">
    <property type="entry name" value="SLL7028 PROTEIN"/>
    <property type="match status" value="1"/>
</dbReference>
<accession>A0ABS1RN37</accession>
<dbReference type="InterPro" id="IPR025154">
    <property type="entry name" value="Put_metallopeptidase_dom"/>
</dbReference>
<feature type="domain" description="Putative metallopeptidase" evidence="3">
    <location>
        <begin position="6"/>
        <end position="319"/>
    </location>
</feature>
<sequence length="460" mass="49800">MTSEGHSRRATRALQKLAEQDPAFAALALWCSHRDSDARADAAWTDGRAIRYGPGFEALSLPEQIGLAAHHILHVAFRHAARMQAMQARFGDRFDAELFNLATDSIVNETLMLTGYILPRPAVRLTGLLKDAAREEMGGEEAVTRYDAERLYLRLFEAEAPPPRSRLRLVDRSPPGETGQGGGEAEGKGRGTAGDSRPRPGGAVAEAARDYGRRQGFAPDIEAEGDEGDQGAGSEEEAEWRQRVARAMEAGRVAGFGLGMLGHRLADLPEVHTPWERHLRALVSRAVMIRPAPQTTRPARRWIARDSDARATGAPEPAFEFAWSRAREIPRIVVGIDSSGSVEPVLLAKFAAEVAAISKRTGAETHVLVFDTRVHGRHVMGGGIWEGRITDVLFSREGGTSFIEVMEEALALGPSAVVMLTDLMGPFGPPPPRRLPVIWAVPGEPPPAGAPFGQVLSLAR</sequence>
<dbReference type="EMBL" id="JAESJJ010000001">
    <property type="protein sequence ID" value="MBL3607456.1"/>
    <property type="molecule type" value="Genomic_DNA"/>
</dbReference>
<feature type="compositionally biased region" description="Acidic residues" evidence="1">
    <location>
        <begin position="221"/>
        <end position="238"/>
    </location>
</feature>
<organism evidence="4 5">
    <name type="scientific">Rhodovulum sulfidophilum</name>
    <name type="common">Rhodobacter sulfidophilus</name>
    <dbReference type="NCBI Taxonomy" id="35806"/>
    <lineage>
        <taxon>Bacteria</taxon>
        <taxon>Pseudomonadati</taxon>
        <taxon>Pseudomonadota</taxon>
        <taxon>Alphaproteobacteria</taxon>
        <taxon>Rhodobacterales</taxon>
        <taxon>Paracoccaceae</taxon>
        <taxon>Rhodovulum</taxon>
    </lineage>
</organism>
<feature type="region of interest" description="Disordered" evidence="1">
    <location>
        <begin position="217"/>
        <end position="240"/>
    </location>
</feature>
<dbReference type="Pfam" id="PF09967">
    <property type="entry name" value="DUF2201"/>
    <property type="match status" value="1"/>
</dbReference>
<evidence type="ECO:0000256" key="1">
    <source>
        <dbReference type="SAM" id="MobiDB-lite"/>
    </source>
</evidence>
<dbReference type="Proteomes" id="UP000604473">
    <property type="component" value="Unassembled WGS sequence"/>
</dbReference>
<name>A0ABS1RN37_RHOSU</name>
<dbReference type="Pfam" id="PF13203">
    <property type="entry name" value="DUF2201_N"/>
    <property type="match status" value="1"/>
</dbReference>
<dbReference type="RefSeq" id="WP_202247066.1">
    <property type="nucleotide sequence ID" value="NZ_JAESJJ010000001.1"/>
</dbReference>
<evidence type="ECO:0000259" key="2">
    <source>
        <dbReference type="Pfam" id="PF09967"/>
    </source>
</evidence>
<dbReference type="PANTHER" id="PTHR38730:SF1">
    <property type="entry name" value="SLL7028 PROTEIN"/>
    <property type="match status" value="1"/>
</dbReference>
<protein>
    <recommendedName>
        <fullName evidence="6">Metallopeptidase domain-containing protein</fullName>
    </recommendedName>
</protein>
<feature type="region of interest" description="Disordered" evidence="1">
    <location>
        <begin position="164"/>
        <end position="203"/>
    </location>
</feature>
<dbReference type="InterPro" id="IPR018698">
    <property type="entry name" value="VWA-like_dom"/>
</dbReference>
<gene>
    <name evidence="4" type="ORF">JMM60_01375</name>
</gene>
<evidence type="ECO:0000313" key="4">
    <source>
        <dbReference type="EMBL" id="MBL3607456.1"/>
    </source>
</evidence>